<organism evidence="2 3">
    <name type="scientific">Blastopirellula marina</name>
    <dbReference type="NCBI Taxonomy" id="124"/>
    <lineage>
        <taxon>Bacteria</taxon>
        <taxon>Pseudomonadati</taxon>
        <taxon>Planctomycetota</taxon>
        <taxon>Planctomycetia</taxon>
        <taxon>Pirellulales</taxon>
        <taxon>Pirellulaceae</taxon>
        <taxon>Blastopirellula</taxon>
    </lineage>
</organism>
<dbReference type="Pfam" id="PF14588">
    <property type="entry name" value="YjgF_endoribonc"/>
    <property type="match status" value="1"/>
</dbReference>
<reference evidence="2 3" key="1">
    <citation type="submission" date="2018-02" db="EMBL/GenBank/DDBJ databases">
        <title>Comparative genomes isolates from brazilian mangrove.</title>
        <authorList>
            <person name="Araujo J.E."/>
            <person name="Taketani R.G."/>
            <person name="Silva M.C.P."/>
            <person name="Loureco M.V."/>
            <person name="Andreote F.D."/>
        </authorList>
    </citation>
    <scope>NUCLEOTIDE SEQUENCE [LARGE SCALE GENOMIC DNA]</scope>
    <source>
        <strain evidence="2 3">Nap-Phe MGV</strain>
    </source>
</reference>
<comment type="caution">
    <text evidence="2">The sequence shown here is derived from an EMBL/GenBank/DDBJ whole genome shotgun (WGS) entry which is preliminary data.</text>
</comment>
<dbReference type="OrthoDB" id="9806350at2"/>
<dbReference type="RefSeq" id="WP_105338410.1">
    <property type="nucleotide sequence ID" value="NZ_PUHZ01000024.1"/>
</dbReference>
<dbReference type="SUPFAM" id="SSF55298">
    <property type="entry name" value="YjgF-like"/>
    <property type="match status" value="1"/>
</dbReference>
<dbReference type="EMBL" id="PUHZ01000024">
    <property type="protein sequence ID" value="PQO43197.1"/>
    <property type="molecule type" value="Genomic_DNA"/>
</dbReference>
<proteinExistence type="predicted"/>
<evidence type="ECO:0000313" key="2">
    <source>
        <dbReference type="EMBL" id="PQO43197.1"/>
    </source>
</evidence>
<dbReference type="PANTHER" id="PTHR43760">
    <property type="entry name" value="ENDORIBONUCLEASE-RELATED"/>
    <property type="match status" value="1"/>
</dbReference>
<dbReference type="CDD" id="cd02199">
    <property type="entry name" value="YjgF_YER057c_UK114_like_1"/>
    <property type="match status" value="1"/>
</dbReference>
<dbReference type="Proteomes" id="UP000237819">
    <property type="component" value="Unassembled WGS sequence"/>
</dbReference>
<dbReference type="PANTHER" id="PTHR43760:SF1">
    <property type="entry name" value="ENDORIBONUCLEASE L-PSP_CHORISMATE MUTASE-LIKE DOMAIN-CONTAINING PROTEIN"/>
    <property type="match status" value="1"/>
</dbReference>
<dbReference type="AlphaFoldDB" id="A0A2S8GFF9"/>
<gene>
    <name evidence="2" type="ORF">C5Y93_26205</name>
</gene>
<dbReference type="InterPro" id="IPR013813">
    <property type="entry name" value="Endoribo_LPSP/chorism_mut-like"/>
</dbReference>
<accession>A0A2S8GFF9</accession>
<feature type="domain" description="Endoribonuclease L-PSP/chorismate mutase-like" evidence="1">
    <location>
        <begin position="5"/>
        <end position="142"/>
    </location>
</feature>
<sequence length="154" mass="16568">MSPREARLLELGYEIEKTTPEGSLVDAVSIVGDIVYASGQVPFDGDQLKYVGVVPSQVSKEDATTAAALCAANVLRAVRKELGSLEAIKRVVRITGYVRSEADFSEQHLVINGASQLVRDVFGEAGRHARTALGMQQLPLGASVEVEMVLQKKE</sequence>
<name>A0A2S8GFF9_9BACT</name>
<dbReference type="Gene3D" id="3.30.1330.40">
    <property type="entry name" value="RutC-like"/>
    <property type="match status" value="1"/>
</dbReference>
<evidence type="ECO:0000313" key="3">
    <source>
        <dbReference type="Proteomes" id="UP000237819"/>
    </source>
</evidence>
<dbReference type="InterPro" id="IPR035959">
    <property type="entry name" value="RutC-like_sf"/>
</dbReference>
<evidence type="ECO:0000259" key="1">
    <source>
        <dbReference type="Pfam" id="PF14588"/>
    </source>
</evidence>
<protein>
    <submittedName>
        <fullName evidence="2">RidA family protein</fullName>
    </submittedName>
</protein>